<feature type="domain" description="HPP transmembrane region" evidence="2">
    <location>
        <begin position="30"/>
        <end position="149"/>
    </location>
</feature>
<feature type="transmembrane region" description="Helical" evidence="1">
    <location>
        <begin position="89"/>
        <end position="106"/>
    </location>
</feature>
<sequence length="151" mass="15947">MAESQKSNRRVNSPQVYATFLKLIGFESSKTTFAEKLISGVGATFGIYFCFVLSQIYLPSDYSSILLTAMGATSVLIFALPHGALSQPWSVFGGHLISTGCGFLAFSIVPDVQLASALAVGLAVFSMYISKCLHPPGGATALYIVLTAHSA</sequence>
<dbReference type="Pfam" id="PF04982">
    <property type="entry name" value="TM_HPP"/>
    <property type="match status" value="1"/>
</dbReference>
<feature type="transmembrane region" description="Helical" evidence="1">
    <location>
        <begin position="37"/>
        <end position="58"/>
    </location>
</feature>
<dbReference type="PANTHER" id="PTHR33741:SF5">
    <property type="entry name" value="TRANSMEMBRANE PROTEIN DDB_G0269096-RELATED"/>
    <property type="match status" value="1"/>
</dbReference>
<dbReference type="EMBL" id="JAQOMS010000002">
    <property type="protein sequence ID" value="MDC2889957.1"/>
    <property type="molecule type" value="Genomic_DNA"/>
</dbReference>
<protein>
    <submittedName>
        <fullName evidence="3">HPP family protein</fullName>
    </submittedName>
</protein>
<dbReference type="RefSeq" id="WP_272181270.1">
    <property type="nucleotide sequence ID" value="NZ_JAQOMS010000002.1"/>
</dbReference>
<evidence type="ECO:0000313" key="3">
    <source>
        <dbReference type="EMBL" id="MDC2889957.1"/>
    </source>
</evidence>
<evidence type="ECO:0000259" key="2">
    <source>
        <dbReference type="Pfam" id="PF04982"/>
    </source>
</evidence>
<dbReference type="InterPro" id="IPR007065">
    <property type="entry name" value="HPP"/>
</dbReference>
<keyword evidence="1" id="KW-0472">Membrane</keyword>
<evidence type="ECO:0000313" key="4">
    <source>
        <dbReference type="Proteomes" id="UP001528411"/>
    </source>
</evidence>
<comment type="caution">
    <text evidence="3">The sequence shown here is derived from an EMBL/GenBank/DDBJ whole genome shotgun (WGS) entry which is preliminary data.</text>
</comment>
<dbReference type="InterPro" id="IPR058581">
    <property type="entry name" value="TM_HPP"/>
</dbReference>
<keyword evidence="1" id="KW-0812">Transmembrane</keyword>
<name>A0ABT5FGM2_9GAMM</name>
<proteinExistence type="predicted"/>
<keyword evidence="1" id="KW-1133">Transmembrane helix</keyword>
<dbReference type="Proteomes" id="UP001528411">
    <property type="component" value="Unassembled WGS sequence"/>
</dbReference>
<reference evidence="3 4" key="1">
    <citation type="submission" date="2023-01" db="EMBL/GenBank/DDBJ databases">
        <title>Psychrosphaera sp. nov., isolated from marine algae.</title>
        <authorList>
            <person name="Bayburt H."/>
            <person name="Choi B.J."/>
            <person name="Kim J.M."/>
            <person name="Choi D.G."/>
            <person name="Jeon C.O."/>
        </authorList>
    </citation>
    <scope>NUCLEOTIDE SEQUENCE [LARGE SCALE GENOMIC DNA]</scope>
    <source>
        <strain evidence="3 4">G1-22</strain>
    </source>
</reference>
<accession>A0ABT5FGM2</accession>
<organism evidence="3 4">
    <name type="scientific">Psychrosphaera algicola</name>
    <dbReference type="NCBI Taxonomy" id="3023714"/>
    <lineage>
        <taxon>Bacteria</taxon>
        <taxon>Pseudomonadati</taxon>
        <taxon>Pseudomonadota</taxon>
        <taxon>Gammaproteobacteria</taxon>
        <taxon>Alteromonadales</taxon>
        <taxon>Pseudoalteromonadaceae</taxon>
        <taxon>Psychrosphaera</taxon>
    </lineage>
</organism>
<evidence type="ECO:0000256" key="1">
    <source>
        <dbReference type="SAM" id="Phobius"/>
    </source>
</evidence>
<dbReference type="PANTHER" id="PTHR33741">
    <property type="entry name" value="TRANSMEMBRANE PROTEIN DDB_G0269096-RELATED"/>
    <property type="match status" value="1"/>
</dbReference>
<feature type="transmembrane region" description="Helical" evidence="1">
    <location>
        <begin position="64"/>
        <end position="82"/>
    </location>
</feature>
<keyword evidence="4" id="KW-1185">Reference proteome</keyword>
<gene>
    <name evidence="3" type="ORF">PN838_15805</name>
</gene>